<organism evidence="1 2">
    <name type="scientific">Roseovarius litoreus</name>
    <dbReference type="NCBI Taxonomy" id="1155722"/>
    <lineage>
        <taxon>Bacteria</taxon>
        <taxon>Pseudomonadati</taxon>
        <taxon>Pseudomonadota</taxon>
        <taxon>Alphaproteobacteria</taxon>
        <taxon>Rhodobacterales</taxon>
        <taxon>Roseobacteraceae</taxon>
        <taxon>Roseovarius</taxon>
    </lineage>
</organism>
<proteinExistence type="predicted"/>
<gene>
    <name evidence="1" type="ORF">SAMN05443432_10418</name>
</gene>
<dbReference type="AlphaFoldDB" id="A0A1M7F2N3"/>
<accession>A0A1M7F2N3</accession>
<name>A0A1M7F2N3_9RHOB</name>
<protein>
    <recommendedName>
        <fullName evidence="3">Sulfotransferase family protein</fullName>
    </recommendedName>
</protein>
<reference evidence="1 2" key="1">
    <citation type="submission" date="2016-11" db="EMBL/GenBank/DDBJ databases">
        <authorList>
            <person name="Varghese N."/>
            <person name="Submissions S."/>
        </authorList>
    </citation>
    <scope>NUCLEOTIDE SEQUENCE [LARGE SCALE GENOMIC DNA]</scope>
    <source>
        <strain evidence="1 2">DSM 28249</strain>
    </source>
</reference>
<evidence type="ECO:0000313" key="1">
    <source>
        <dbReference type="EMBL" id="SHL98243.1"/>
    </source>
</evidence>
<evidence type="ECO:0008006" key="3">
    <source>
        <dbReference type="Google" id="ProtNLM"/>
    </source>
</evidence>
<dbReference type="EMBL" id="FRCB01000004">
    <property type="protein sequence ID" value="SHL98243.1"/>
    <property type="molecule type" value="Genomic_DNA"/>
</dbReference>
<keyword evidence="2" id="KW-1185">Reference proteome</keyword>
<dbReference type="Proteomes" id="UP000322545">
    <property type="component" value="Unassembled WGS sequence"/>
</dbReference>
<sequence length="291" mass="32401">MKVVLHAGAHVTDEDLLVRCLTDNADLLAEHGTLAPHPVTYRKLLRDILQDMQQGRGLAEARKSLMDAIGLNATTERLVLSNPGLFGTPKMAASAGILYSAAEERLAALDAILAGAELELFIAIRNPATFLPAIFRQSPVASFSELMRGKKPETVRWSEMIIRVRTAFPDMPITLWCNEDTPLIWAEVVRELAGLDPTASFEGEFLLLSSIMSEVGMKRFHTYLESHPGMTEVQKRRVIAAFLDKFAEEEAIEEELDLPGWTDDLVDRLSDLYDEDVYNIQRIPGVQVITP</sequence>
<evidence type="ECO:0000313" key="2">
    <source>
        <dbReference type="Proteomes" id="UP000322545"/>
    </source>
</evidence>
<dbReference type="RefSeq" id="WP_149779229.1">
    <property type="nucleotide sequence ID" value="NZ_FRCB01000004.1"/>
</dbReference>